<protein>
    <submittedName>
        <fullName evidence="1">Uncharacterized protein</fullName>
    </submittedName>
</protein>
<dbReference type="Proteomes" id="UP000054549">
    <property type="component" value="Unassembled WGS sequence"/>
</dbReference>
<dbReference type="AlphaFoldDB" id="A0A0C2XGU1"/>
<keyword evidence="2" id="KW-1185">Reference proteome</keyword>
<dbReference type="HOGENOM" id="CLU_936811_0_0_1"/>
<gene>
    <name evidence="1" type="ORF">M378DRAFT_158503</name>
</gene>
<evidence type="ECO:0000313" key="2">
    <source>
        <dbReference type="Proteomes" id="UP000054549"/>
    </source>
</evidence>
<dbReference type="InParanoid" id="A0A0C2XGU1"/>
<sequence length="297" mass="33179">MRIIKSIAIHKRSTSEPVPRAVLIDKAYNEIFAPDNLLDMENVNLKRLSSNWAFSHSRLVYDLDLIQSQLLLEREKNIHLQHQFNRQSRLLVDLQKSLARHERLISILSKIGLCDNIVANAHDQISNGKSSIDALILAIREAAAVPESEWSVILPAVTGPKTQTEYTAALNLSLNARKELRKFKKIAKFWKKAALQRVPSLSGLVTPSVSALSSVREKLSSERQDAVNTLVARRVQEARRVLLLPSETVAPIVSSAAAPSRFVSSSLAGSRHHRTFAQETLTHVVAESPKVCLFYRC</sequence>
<organism evidence="1 2">
    <name type="scientific">Amanita muscaria (strain Koide BX008)</name>
    <dbReference type="NCBI Taxonomy" id="946122"/>
    <lineage>
        <taxon>Eukaryota</taxon>
        <taxon>Fungi</taxon>
        <taxon>Dikarya</taxon>
        <taxon>Basidiomycota</taxon>
        <taxon>Agaricomycotina</taxon>
        <taxon>Agaricomycetes</taxon>
        <taxon>Agaricomycetidae</taxon>
        <taxon>Agaricales</taxon>
        <taxon>Pluteineae</taxon>
        <taxon>Amanitaceae</taxon>
        <taxon>Amanita</taxon>
    </lineage>
</organism>
<dbReference type="STRING" id="946122.A0A0C2XGU1"/>
<evidence type="ECO:0000313" key="1">
    <source>
        <dbReference type="EMBL" id="KIL68656.1"/>
    </source>
</evidence>
<accession>A0A0C2XGU1</accession>
<proteinExistence type="predicted"/>
<name>A0A0C2XGU1_AMAMK</name>
<reference evidence="1 2" key="1">
    <citation type="submission" date="2014-04" db="EMBL/GenBank/DDBJ databases">
        <title>Evolutionary Origins and Diversification of the Mycorrhizal Mutualists.</title>
        <authorList>
            <consortium name="DOE Joint Genome Institute"/>
            <consortium name="Mycorrhizal Genomics Consortium"/>
            <person name="Kohler A."/>
            <person name="Kuo A."/>
            <person name="Nagy L.G."/>
            <person name="Floudas D."/>
            <person name="Copeland A."/>
            <person name="Barry K.W."/>
            <person name="Cichocki N."/>
            <person name="Veneault-Fourrey C."/>
            <person name="LaButti K."/>
            <person name="Lindquist E.A."/>
            <person name="Lipzen A."/>
            <person name="Lundell T."/>
            <person name="Morin E."/>
            <person name="Murat C."/>
            <person name="Riley R."/>
            <person name="Ohm R."/>
            <person name="Sun H."/>
            <person name="Tunlid A."/>
            <person name="Henrissat B."/>
            <person name="Grigoriev I.V."/>
            <person name="Hibbett D.S."/>
            <person name="Martin F."/>
        </authorList>
    </citation>
    <scope>NUCLEOTIDE SEQUENCE [LARGE SCALE GENOMIC DNA]</scope>
    <source>
        <strain evidence="1 2">Koide BX008</strain>
    </source>
</reference>
<dbReference type="OrthoDB" id="2798624at2759"/>
<dbReference type="EMBL" id="KN818228">
    <property type="protein sequence ID" value="KIL68656.1"/>
    <property type="molecule type" value="Genomic_DNA"/>
</dbReference>